<sequence>MKTTYIQKIKYLLAIVLLVCTSAVMAANQFEISGTAVGKDGQQVELIRYTEGSIDKLATTTVTGGKFHMAIPVDELSLAVLQINRGFGGTIIVEPAVVQYRINADGTFEIKGGKYNPVLSGYLRNKAYIAADELFRKLTRGGNVAAIKGTKEEWEMIQPFLEKEELRSSYLAALVKNNPDPNVKVMAALMCELQPDAAKTMEIIDKVAPKVGENTIMMRRVRAMAKQQAEALARRHAGMLGEQFADFTAANLKGESMSLAPIVKANKYTLVQFWASWCGPCRKEIPLLKQLYKQYKAKGMEIVSFSMDDNRYNWEKASEVEKLQWINVSDLKAFKSSVAKTYPIAGIPANVIIDQQGKIVASNLTDKDLENKIENLFK</sequence>
<comment type="caution">
    <text evidence="1">The sequence shown here is derived from an EMBL/GenBank/DDBJ whole genome shotgun (WGS) entry which is preliminary data.</text>
</comment>
<proteinExistence type="predicted"/>
<accession>A0ACC6KRU2</accession>
<protein>
    <submittedName>
        <fullName evidence="1">Thiol-disulfide isomerase/thioredoxin</fullName>
    </submittedName>
</protein>
<evidence type="ECO:0000313" key="1">
    <source>
        <dbReference type="EMBL" id="MDR6781875.1"/>
    </source>
</evidence>
<name>A0ACC6KRU2_9SPHI</name>
<reference evidence="1" key="1">
    <citation type="submission" date="2023-07" db="EMBL/GenBank/DDBJ databases">
        <title>Sorghum-associated microbial communities from plants grown in Nebraska, USA.</title>
        <authorList>
            <person name="Schachtman D."/>
        </authorList>
    </citation>
    <scope>NUCLEOTIDE SEQUENCE</scope>
    <source>
        <strain evidence="1">2697</strain>
    </source>
</reference>
<keyword evidence="1" id="KW-0413">Isomerase</keyword>
<dbReference type="EMBL" id="JAVDTF010000001">
    <property type="protein sequence ID" value="MDR6781875.1"/>
    <property type="molecule type" value="Genomic_DNA"/>
</dbReference>
<organism evidence="1 2">
    <name type="scientific">Pedobacter africanus</name>
    <dbReference type="NCBI Taxonomy" id="151894"/>
    <lineage>
        <taxon>Bacteria</taxon>
        <taxon>Pseudomonadati</taxon>
        <taxon>Bacteroidota</taxon>
        <taxon>Sphingobacteriia</taxon>
        <taxon>Sphingobacteriales</taxon>
        <taxon>Sphingobacteriaceae</taxon>
        <taxon>Pedobacter</taxon>
    </lineage>
</organism>
<keyword evidence="2" id="KW-1185">Reference proteome</keyword>
<evidence type="ECO:0000313" key="2">
    <source>
        <dbReference type="Proteomes" id="UP001246858"/>
    </source>
</evidence>
<gene>
    <name evidence="1" type="ORF">J2X78_000427</name>
</gene>
<dbReference type="Proteomes" id="UP001246858">
    <property type="component" value="Unassembled WGS sequence"/>
</dbReference>